<organism evidence="4 5">
    <name type="scientific">Fructilactobacillus lindneri DSM 20690 = JCM 11027</name>
    <dbReference type="NCBI Taxonomy" id="1122148"/>
    <lineage>
        <taxon>Bacteria</taxon>
        <taxon>Bacillati</taxon>
        <taxon>Bacillota</taxon>
        <taxon>Bacilli</taxon>
        <taxon>Lactobacillales</taxon>
        <taxon>Lactobacillaceae</taxon>
        <taxon>Fructilactobacillus</taxon>
    </lineage>
</organism>
<evidence type="ECO:0000313" key="5">
    <source>
        <dbReference type="Proteomes" id="UP000051565"/>
    </source>
</evidence>
<dbReference type="GO" id="GO:0008047">
    <property type="term" value="F:enzyme activator activity"/>
    <property type="evidence" value="ECO:0007669"/>
    <property type="project" value="TreeGrafter"/>
</dbReference>
<comment type="caution">
    <text evidence="4">The sequence shown here is derived from an EMBL/GenBank/DDBJ whole genome shotgun (WGS) entry which is preliminary data.</text>
</comment>
<dbReference type="GO" id="GO:0003677">
    <property type="term" value="F:DNA binding"/>
    <property type="evidence" value="ECO:0007669"/>
    <property type="project" value="InterPro"/>
</dbReference>
<reference evidence="4 5" key="1">
    <citation type="journal article" date="2015" name="Genome Announc.">
        <title>Expanding the biotechnology potential of lactobacilli through comparative genomics of 213 strains and associated genera.</title>
        <authorList>
            <person name="Sun Z."/>
            <person name="Harris H.M."/>
            <person name="McCann A."/>
            <person name="Guo C."/>
            <person name="Argimon S."/>
            <person name="Zhang W."/>
            <person name="Yang X."/>
            <person name="Jeffery I.B."/>
            <person name="Cooney J.C."/>
            <person name="Kagawa T.F."/>
            <person name="Liu W."/>
            <person name="Song Y."/>
            <person name="Salvetti E."/>
            <person name="Wrobel A."/>
            <person name="Rasinkangas P."/>
            <person name="Parkhill J."/>
            <person name="Rea M.C."/>
            <person name="O'Sullivan O."/>
            <person name="Ritari J."/>
            <person name="Douillard F.P."/>
            <person name="Paul Ross R."/>
            <person name="Yang R."/>
            <person name="Briner A.E."/>
            <person name="Felis G.E."/>
            <person name="de Vos W.M."/>
            <person name="Barrangou R."/>
            <person name="Klaenhammer T.R."/>
            <person name="Caufield P.W."/>
            <person name="Cui Y."/>
            <person name="Zhang H."/>
            <person name="O'Toole P.W."/>
        </authorList>
    </citation>
    <scope>NUCLEOTIDE SEQUENCE [LARGE SCALE GENOMIC DNA]</scope>
    <source>
        <strain evidence="4 5">DSM 20690</strain>
    </source>
</reference>
<gene>
    <name evidence="4" type="ORF">IV52_GL000063</name>
</gene>
<dbReference type="Gene3D" id="1.10.8.60">
    <property type="match status" value="1"/>
</dbReference>
<dbReference type="Gene3D" id="1.10.3710.10">
    <property type="entry name" value="DNA polymerase III clamp loader subunits, C-terminal domain"/>
    <property type="match status" value="1"/>
</dbReference>
<dbReference type="InterPro" id="IPR051314">
    <property type="entry name" value="AAA_ATPase_RarA/MGS1/WRNIP1"/>
</dbReference>
<dbReference type="GO" id="GO:0000731">
    <property type="term" value="P:DNA synthesis involved in DNA repair"/>
    <property type="evidence" value="ECO:0007669"/>
    <property type="project" value="TreeGrafter"/>
</dbReference>
<dbReference type="Proteomes" id="UP000051565">
    <property type="component" value="Unassembled WGS sequence"/>
</dbReference>
<dbReference type="Pfam" id="PF05496">
    <property type="entry name" value="RuvB_N"/>
    <property type="match status" value="1"/>
</dbReference>
<evidence type="ECO:0000256" key="1">
    <source>
        <dbReference type="ARBA" id="ARBA00022741"/>
    </source>
</evidence>
<evidence type="ECO:0000313" key="4">
    <source>
        <dbReference type="EMBL" id="KRN80489.1"/>
    </source>
</evidence>
<evidence type="ECO:0000256" key="2">
    <source>
        <dbReference type="ARBA" id="ARBA00022840"/>
    </source>
</evidence>
<dbReference type="GO" id="GO:0006261">
    <property type="term" value="P:DNA-templated DNA replication"/>
    <property type="evidence" value="ECO:0007669"/>
    <property type="project" value="TreeGrafter"/>
</dbReference>
<dbReference type="InterPro" id="IPR032423">
    <property type="entry name" value="AAA_assoc_2"/>
</dbReference>
<dbReference type="AlphaFoldDB" id="A0A0R2JTT7"/>
<dbReference type="GeneID" id="61249503"/>
<dbReference type="GO" id="GO:0005524">
    <property type="term" value="F:ATP binding"/>
    <property type="evidence" value="ECO:0007669"/>
    <property type="project" value="UniProtKB-KW"/>
</dbReference>
<dbReference type="CDD" id="cd18139">
    <property type="entry name" value="HLD_clamp_RarA"/>
    <property type="match status" value="1"/>
</dbReference>
<dbReference type="InterPro" id="IPR003593">
    <property type="entry name" value="AAA+_ATPase"/>
</dbReference>
<dbReference type="OrthoDB" id="2318150at2"/>
<dbReference type="SMART" id="SM00382">
    <property type="entry name" value="AAA"/>
    <property type="match status" value="1"/>
</dbReference>
<dbReference type="Gene3D" id="3.40.50.300">
    <property type="entry name" value="P-loop containing nucleotide triphosphate hydrolases"/>
    <property type="match status" value="1"/>
</dbReference>
<dbReference type="GO" id="GO:0017116">
    <property type="term" value="F:single-stranded DNA helicase activity"/>
    <property type="evidence" value="ECO:0007669"/>
    <property type="project" value="TreeGrafter"/>
</dbReference>
<dbReference type="InterPro" id="IPR008921">
    <property type="entry name" value="DNA_pol3_clamp-load_cplx_C"/>
</dbReference>
<evidence type="ECO:0000259" key="3">
    <source>
        <dbReference type="SMART" id="SM00382"/>
    </source>
</evidence>
<dbReference type="Pfam" id="PF16193">
    <property type="entry name" value="AAA_assoc_2"/>
    <property type="match status" value="1"/>
</dbReference>
<name>A0A0R2JTT7_9LACO</name>
<dbReference type="CDD" id="cd00009">
    <property type="entry name" value="AAA"/>
    <property type="match status" value="1"/>
</dbReference>
<dbReference type="SUPFAM" id="SSF52540">
    <property type="entry name" value="P-loop containing nucleoside triphosphate hydrolases"/>
    <property type="match status" value="1"/>
</dbReference>
<dbReference type="GO" id="GO:0009378">
    <property type="term" value="F:four-way junction helicase activity"/>
    <property type="evidence" value="ECO:0007669"/>
    <property type="project" value="InterPro"/>
</dbReference>
<dbReference type="InterPro" id="IPR008824">
    <property type="entry name" value="RuvB-like_N"/>
</dbReference>
<dbReference type="SUPFAM" id="SSF48019">
    <property type="entry name" value="post-AAA+ oligomerization domain-like"/>
    <property type="match status" value="1"/>
</dbReference>
<dbReference type="Gene3D" id="1.20.272.10">
    <property type="match status" value="1"/>
</dbReference>
<protein>
    <submittedName>
        <fullName evidence="4">AAA family ATPase</fullName>
    </submittedName>
</protein>
<dbReference type="PATRIC" id="fig|1122148.6.peg.69"/>
<dbReference type="EMBL" id="JQBT01000010">
    <property type="protein sequence ID" value="KRN80489.1"/>
    <property type="molecule type" value="Genomic_DNA"/>
</dbReference>
<dbReference type="STRING" id="53444.AYR59_01230"/>
<dbReference type="Pfam" id="PF12002">
    <property type="entry name" value="MgsA_C"/>
    <property type="match status" value="1"/>
</dbReference>
<dbReference type="InterPro" id="IPR021886">
    <property type="entry name" value="MgsA_C"/>
</dbReference>
<dbReference type="PANTHER" id="PTHR13779">
    <property type="entry name" value="WERNER HELICASE-INTERACTING PROTEIN 1 FAMILY MEMBER"/>
    <property type="match status" value="1"/>
</dbReference>
<accession>A0A0R2JTT7</accession>
<sequence length="427" mass="48534">MSQESISLFNKNKIHQPLADAMRPKTIDQIVGQQQLLEPGKPLRQIIDKKIPISLILWGPPGTGKSTLAYVMANMLELPLESYNASINNKADLQKIVNRHEKESFILQLDEIHRLTKPVQDFLLPFLESGQIMLVGTTTENPIITINPAVRSRCEIFEMKPVQTKDIMIVLKRTAKDIFKFELDDESAKMIGNSANGDVRVSLNILETLFAMYGKNLTHEQIIEFAKNQHFAFDKDTTYHYDYLSAFNYAIIGSDTDAALYYLSVILNSGDLESAIRRIRDAAYMCIGLASPSAVDTAVLACQTAQEIGLPRASTNLAYATITLCLAPKSDSAWKSYERAAVDGEKPNQMYPMPSYLRDSHYKHSVELTGGGDMINPFNEPHQVAHQKYLPEKLKNREYYKPRDNKREQEYYKRYQALKKYLYGDED</sequence>
<proteinExistence type="predicted"/>
<dbReference type="PANTHER" id="PTHR13779:SF7">
    <property type="entry name" value="ATPASE WRNIP1"/>
    <property type="match status" value="1"/>
</dbReference>
<dbReference type="GO" id="GO:0006310">
    <property type="term" value="P:DNA recombination"/>
    <property type="evidence" value="ECO:0007669"/>
    <property type="project" value="InterPro"/>
</dbReference>
<dbReference type="InterPro" id="IPR027417">
    <property type="entry name" value="P-loop_NTPase"/>
</dbReference>
<keyword evidence="2" id="KW-0067">ATP-binding</keyword>
<dbReference type="RefSeq" id="WP_056997552.1">
    <property type="nucleotide sequence ID" value="NZ_FUXS01000006.1"/>
</dbReference>
<keyword evidence="5" id="KW-1185">Reference proteome</keyword>
<feature type="domain" description="AAA+ ATPase" evidence="3">
    <location>
        <begin position="51"/>
        <end position="162"/>
    </location>
</feature>
<keyword evidence="1" id="KW-0547">Nucleotide-binding</keyword>